<proteinExistence type="predicted"/>
<dbReference type="RefSeq" id="WP_148845677.1">
    <property type="nucleotide sequence ID" value="NZ_SJLI01000478.1"/>
</dbReference>
<dbReference type="Proteomes" id="UP000325300">
    <property type="component" value="Unassembled WGS sequence"/>
</dbReference>
<feature type="transmembrane region" description="Helical" evidence="1">
    <location>
        <begin position="53"/>
        <end position="73"/>
    </location>
</feature>
<keyword evidence="1" id="KW-0812">Transmembrane</keyword>
<dbReference type="EMBL" id="SJLI01000478">
    <property type="protein sequence ID" value="TYK88227.1"/>
    <property type="molecule type" value="Genomic_DNA"/>
</dbReference>
<gene>
    <name evidence="2" type="ORF">E0F67_11700</name>
</gene>
<reference evidence="2 3" key="1">
    <citation type="submission" date="2019-02" db="EMBL/GenBank/DDBJ databases">
        <title>Novel genomic isolates of S. pyogenes and S. dysgalactiae subsp. equisimilis associated to necrotising fasciitis (NSTI).</title>
        <authorList>
            <person name="Barrantes I."/>
        </authorList>
    </citation>
    <scope>NUCLEOTIDE SEQUENCE [LARGE SCALE GENOMIC DNA]</scope>
    <source>
        <strain evidence="2 3">SPY5003</strain>
    </source>
</reference>
<accession>A0A5S4T524</accession>
<sequence>MKKKKNSFLRLLKMLLLSSLAGGIIGGMVGAFLGYHGGRLDHLTFLKEDVINLIILLNRLVVVTGLTLSFVFLTQLKKETAVYNTVEEDDYSENGYR</sequence>
<evidence type="ECO:0000313" key="2">
    <source>
        <dbReference type="EMBL" id="TYK88227.1"/>
    </source>
</evidence>
<evidence type="ECO:0000256" key="1">
    <source>
        <dbReference type="SAM" id="Phobius"/>
    </source>
</evidence>
<comment type="caution">
    <text evidence="2">The sequence shown here is derived from an EMBL/GenBank/DDBJ whole genome shotgun (WGS) entry which is preliminary data.</text>
</comment>
<dbReference type="Pfam" id="PF11368">
    <property type="entry name" value="DUF3169"/>
    <property type="match status" value="1"/>
</dbReference>
<keyword evidence="1" id="KW-1133">Transmembrane helix</keyword>
<dbReference type="AlphaFoldDB" id="A0A5S4T524"/>
<protein>
    <submittedName>
        <fullName evidence="2">DUF3169 family protein</fullName>
    </submittedName>
</protein>
<evidence type="ECO:0000313" key="3">
    <source>
        <dbReference type="Proteomes" id="UP000325300"/>
    </source>
</evidence>
<feature type="transmembrane region" description="Helical" evidence="1">
    <location>
        <begin position="12"/>
        <end position="33"/>
    </location>
</feature>
<keyword evidence="1" id="KW-0472">Membrane</keyword>
<name>A0A5S4T524_STRPY</name>
<dbReference type="InterPro" id="IPR021509">
    <property type="entry name" value="DUF3169"/>
</dbReference>
<organism evidence="2 3">
    <name type="scientific">Streptococcus pyogenes</name>
    <dbReference type="NCBI Taxonomy" id="1314"/>
    <lineage>
        <taxon>Bacteria</taxon>
        <taxon>Bacillati</taxon>
        <taxon>Bacillota</taxon>
        <taxon>Bacilli</taxon>
        <taxon>Lactobacillales</taxon>
        <taxon>Streptococcaceae</taxon>
        <taxon>Streptococcus</taxon>
    </lineage>
</organism>
<feature type="non-terminal residue" evidence="2">
    <location>
        <position position="97"/>
    </location>
</feature>